<name>A0A6J6GHL8_9ZZZZ</name>
<dbReference type="GO" id="GO:0003755">
    <property type="term" value="F:peptidyl-prolyl cis-trans isomerase activity"/>
    <property type="evidence" value="ECO:0007669"/>
    <property type="project" value="UniProtKB-KW"/>
</dbReference>
<keyword evidence="3" id="KW-0732">Signal</keyword>
<dbReference type="InterPro" id="IPR050245">
    <property type="entry name" value="PrsA_foldase"/>
</dbReference>
<evidence type="ECO:0000313" key="7">
    <source>
        <dbReference type="EMBL" id="CAB4600697.1"/>
    </source>
</evidence>
<dbReference type="SUPFAM" id="SSF54534">
    <property type="entry name" value="FKBP-like"/>
    <property type="match status" value="1"/>
</dbReference>
<evidence type="ECO:0000256" key="1">
    <source>
        <dbReference type="ARBA" id="ARBA00000971"/>
    </source>
</evidence>
<evidence type="ECO:0000256" key="3">
    <source>
        <dbReference type="ARBA" id="ARBA00022729"/>
    </source>
</evidence>
<dbReference type="InterPro" id="IPR000297">
    <property type="entry name" value="PPIase_PpiC"/>
</dbReference>
<feature type="domain" description="PpiC" evidence="6">
    <location>
        <begin position="161"/>
        <end position="255"/>
    </location>
</feature>
<evidence type="ECO:0000259" key="6">
    <source>
        <dbReference type="PROSITE" id="PS50198"/>
    </source>
</evidence>
<protein>
    <recommendedName>
        <fullName evidence="2">peptidylprolyl isomerase</fullName>
        <ecNumber evidence="2">5.2.1.8</ecNumber>
    </recommendedName>
</protein>
<dbReference type="SUPFAM" id="SSF109998">
    <property type="entry name" value="Triger factor/SurA peptide-binding domain-like"/>
    <property type="match status" value="1"/>
</dbReference>
<dbReference type="InterPro" id="IPR027304">
    <property type="entry name" value="Trigger_fact/SurA_dom_sf"/>
</dbReference>
<dbReference type="AlphaFoldDB" id="A0A6J6GHL8"/>
<dbReference type="PROSITE" id="PS50198">
    <property type="entry name" value="PPIC_PPIASE_2"/>
    <property type="match status" value="1"/>
</dbReference>
<evidence type="ECO:0000256" key="2">
    <source>
        <dbReference type="ARBA" id="ARBA00013194"/>
    </source>
</evidence>
<dbReference type="EMBL" id="CAEZUN010000063">
    <property type="protein sequence ID" value="CAB4600697.1"/>
    <property type="molecule type" value="Genomic_DNA"/>
</dbReference>
<evidence type="ECO:0000256" key="4">
    <source>
        <dbReference type="ARBA" id="ARBA00023110"/>
    </source>
</evidence>
<proteinExistence type="predicted"/>
<dbReference type="Pfam" id="PF00639">
    <property type="entry name" value="Rotamase"/>
    <property type="match status" value="1"/>
</dbReference>
<dbReference type="PANTHER" id="PTHR47245:SF1">
    <property type="entry name" value="FOLDASE PROTEIN PRSA"/>
    <property type="match status" value="1"/>
</dbReference>
<reference evidence="7" key="1">
    <citation type="submission" date="2020-05" db="EMBL/GenBank/DDBJ databases">
        <authorList>
            <person name="Chiriac C."/>
            <person name="Salcher M."/>
            <person name="Ghai R."/>
            <person name="Kavagutti S V."/>
        </authorList>
    </citation>
    <scope>NUCLEOTIDE SEQUENCE</scope>
</reference>
<dbReference type="Gene3D" id="3.10.50.40">
    <property type="match status" value="1"/>
</dbReference>
<sequence>MKNNKTNSFSLATTAFVTLAVVLSSCGSTSNSAAEVGAKKISRDELELTITELSDAGQTPVVDGEIPGDTARSVLTALIQGAAADVILKKYGQEITKADRDEIAVSVSQNTDTSEFTEHLKNLIIELNAGGLALNRVVAPDAKSASKMYDEAPASLGVMCVRHLVVKEEAKATEALKKITDGADFATIAGEYSIEPNAKVSGGALSGEKNACMLLSDYQSSFDPDFTAGALLAKPGVATGPVKSSFGYHIILIRPFVEVAADISALLEANAGVLLLNGYLATTKIKVDSAYGRWNPASGAIIAN</sequence>
<keyword evidence="5" id="KW-0413">Isomerase</keyword>
<keyword evidence="4" id="KW-0697">Rotamase</keyword>
<organism evidence="7">
    <name type="scientific">freshwater metagenome</name>
    <dbReference type="NCBI Taxonomy" id="449393"/>
    <lineage>
        <taxon>unclassified sequences</taxon>
        <taxon>metagenomes</taxon>
        <taxon>ecological metagenomes</taxon>
    </lineage>
</organism>
<dbReference type="PROSITE" id="PS51257">
    <property type="entry name" value="PROKAR_LIPOPROTEIN"/>
    <property type="match status" value="1"/>
</dbReference>
<dbReference type="EC" id="5.2.1.8" evidence="2"/>
<evidence type="ECO:0000256" key="5">
    <source>
        <dbReference type="ARBA" id="ARBA00023235"/>
    </source>
</evidence>
<dbReference type="PANTHER" id="PTHR47245">
    <property type="entry name" value="PEPTIDYLPROLYL ISOMERASE"/>
    <property type="match status" value="1"/>
</dbReference>
<dbReference type="InterPro" id="IPR046357">
    <property type="entry name" value="PPIase_dom_sf"/>
</dbReference>
<gene>
    <name evidence="7" type="ORF">UFOPK1826_00639</name>
</gene>
<comment type="catalytic activity">
    <reaction evidence="1">
        <text>[protein]-peptidylproline (omega=180) = [protein]-peptidylproline (omega=0)</text>
        <dbReference type="Rhea" id="RHEA:16237"/>
        <dbReference type="Rhea" id="RHEA-COMP:10747"/>
        <dbReference type="Rhea" id="RHEA-COMP:10748"/>
        <dbReference type="ChEBI" id="CHEBI:83833"/>
        <dbReference type="ChEBI" id="CHEBI:83834"/>
        <dbReference type="EC" id="5.2.1.8"/>
    </reaction>
</comment>
<accession>A0A6J6GHL8</accession>